<dbReference type="GO" id="GO:0016758">
    <property type="term" value="F:hexosyltransferase activity"/>
    <property type="evidence" value="ECO:0007669"/>
    <property type="project" value="InterPro"/>
</dbReference>
<evidence type="ECO:0000313" key="10">
    <source>
        <dbReference type="EMBL" id="NMN94867.1"/>
    </source>
</evidence>
<dbReference type="Proteomes" id="UP000535543">
    <property type="component" value="Unassembled WGS sequence"/>
</dbReference>
<comment type="similarity">
    <text evidence="7">Belongs to the glycosyltransferase 87 family.</text>
</comment>
<feature type="transmembrane region" description="Helical" evidence="9">
    <location>
        <begin position="370"/>
        <end position="389"/>
    </location>
</feature>
<feature type="compositionally biased region" description="Low complexity" evidence="8">
    <location>
        <begin position="8"/>
        <end position="18"/>
    </location>
</feature>
<comment type="subcellular location">
    <subcellularLocation>
        <location evidence="1">Cell membrane</location>
        <topology evidence="1">Multi-pass membrane protein</topology>
    </subcellularLocation>
</comment>
<keyword evidence="3" id="KW-0808">Transferase</keyword>
<evidence type="ECO:0000256" key="2">
    <source>
        <dbReference type="ARBA" id="ARBA00022475"/>
    </source>
</evidence>
<evidence type="ECO:0000256" key="1">
    <source>
        <dbReference type="ARBA" id="ARBA00004651"/>
    </source>
</evidence>
<evidence type="ECO:0000256" key="5">
    <source>
        <dbReference type="ARBA" id="ARBA00022989"/>
    </source>
</evidence>
<keyword evidence="5 9" id="KW-1133">Transmembrane helix</keyword>
<evidence type="ECO:0000256" key="4">
    <source>
        <dbReference type="ARBA" id="ARBA00022692"/>
    </source>
</evidence>
<evidence type="ECO:0000256" key="8">
    <source>
        <dbReference type="SAM" id="MobiDB-lite"/>
    </source>
</evidence>
<organism evidence="10 11">
    <name type="scientific">Antrihabitans stalactiti</name>
    <dbReference type="NCBI Taxonomy" id="2584121"/>
    <lineage>
        <taxon>Bacteria</taxon>
        <taxon>Bacillati</taxon>
        <taxon>Actinomycetota</taxon>
        <taxon>Actinomycetes</taxon>
        <taxon>Mycobacteriales</taxon>
        <taxon>Nocardiaceae</taxon>
        <taxon>Antrihabitans</taxon>
    </lineage>
</organism>
<proteinExistence type="inferred from homology"/>
<feature type="transmembrane region" description="Helical" evidence="9">
    <location>
        <begin position="158"/>
        <end position="175"/>
    </location>
</feature>
<feature type="transmembrane region" description="Helical" evidence="9">
    <location>
        <begin position="49"/>
        <end position="68"/>
    </location>
</feature>
<evidence type="ECO:0000256" key="7">
    <source>
        <dbReference type="ARBA" id="ARBA00024033"/>
    </source>
</evidence>
<feature type="transmembrane region" description="Helical" evidence="9">
    <location>
        <begin position="300"/>
        <end position="319"/>
    </location>
</feature>
<evidence type="ECO:0000313" key="11">
    <source>
        <dbReference type="Proteomes" id="UP000535543"/>
    </source>
</evidence>
<keyword evidence="6 9" id="KW-0472">Membrane</keyword>
<sequence length="444" mass="48378">MRWRMRGTTSRSSTPSRPIVRGQTPSGSYARSARLVDARSAMGRVRWSAAGLSALWLAALIAIPLLLVGRGEPNMIDLEVYRTGGRAWLEGNQLYAKDFPGTLPGPQLPFTYPPIAAIIFGGLALIPLWLGKVVICVATFLAATGTCLAVASKLGFRQAVLLSVVAGSAVVGVLSQPFRSTLDFGQLNALLMVLVAVDCLAVRSDRFRGILVGLAAAIKLTPAVFIIYFLVRRDWRAAIMTVVSFAFFTLLGLVFAFRDTKDYWFDALLDPSRVGGLAYATNQSLRGVLHRLHPPAESKLWALLALAVLALAVIAALRAVKARNDVAALVSVATAGLLISPVSWAHHWVWVVPAMMLVGAAIWHASAWRYIPVFLGVGTVFFLGPFNWLPKEQDNEMHWNLWQHVVGNCYAWLGLVLLIVLAFYWRYDTDPKAVESVDEAAAAS</sequence>
<feature type="transmembrane region" description="Helical" evidence="9">
    <location>
        <begin position="401"/>
        <end position="425"/>
    </location>
</feature>
<protein>
    <submittedName>
        <fullName evidence="10">DUF2029 domain-containing protein</fullName>
    </submittedName>
</protein>
<dbReference type="InterPro" id="IPR018584">
    <property type="entry name" value="GT87"/>
</dbReference>
<feature type="region of interest" description="Disordered" evidence="8">
    <location>
        <begin position="1"/>
        <end position="27"/>
    </location>
</feature>
<name>A0A848KG00_9NOCA</name>
<reference evidence="10 11" key="1">
    <citation type="submission" date="2019-05" db="EMBL/GenBank/DDBJ databases">
        <authorList>
            <person name="Lee S.D."/>
        </authorList>
    </citation>
    <scope>NUCLEOTIDE SEQUENCE [LARGE SCALE GENOMIC DNA]</scope>
    <source>
        <strain evidence="10 11">YC2-7</strain>
    </source>
</reference>
<evidence type="ECO:0000256" key="6">
    <source>
        <dbReference type="ARBA" id="ARBA00023136"/>
    </source>
</evidence>
<accession>A0A848KG00</accession>
<evidence type="ECO:0000256" key="9">
    <source>
        <dbReference type="SAM" id="Phobius"/>
    </source>
</evidence>
<keyword evidence="11" id="KW-1185">Reference proteome</keyword>
<gene>
    <name evidence="10" type="ORF">FGL95_07445</name>
</gene>
<comment type="caution">
    <text evidence="10">The sequence shown here is derived from an EMBL/GenBank/DDBJ whole genome shotgun (WGS) entry which is preliminary data.</text>
</comment>
<dbReference type="AlphaFoldDB" id="A0A848KG00"/>
<feature type="transmembrane region" description="Helical" evidence="9">
    <location>
        <begin position="326"/>
        <end position="342"/>
    </location>
</feature>
<dbReference type="Pfam" id="PF09594">
    <property type="entry name" value="GT87"/>
    <property type="match status" value="1"/>
</dbReference>
<reference evidence="10 11" key="2">
    <citation type="submission" date="2020-06" db="EMBL/GenBank/DDBJ databases">
        <title>Antribacter stalactiti gen. nov., sp. nov., a new member of the family Nacardiaceae isolated from a cave.</title>
        <authorList>
            <person name="Kim I.S."/>
        </authorList>
    </citation>
    <scope>NUCLEOTIDE SEQUENCE [LARGE SCALE GENOMIC DNA]</scope>
    <source>
        <strain evidence="10 11">YC2-7</strain>
    </source>
</reference>
<evidence type="ECO:0000256" key="3">
    <source>
        <dbReference type="ARBA" id="ARBA00022679"/>
    </source>
</evidence>
<feature type="transmembrane region" description="Helical" evidence="9">
    <location>
        <begin position="210"/>
        <end position="231"/>
    </location>
</feature>
<keyword evidence="2" id="KW-1003">Cell membrane</keyword>
<dbReference type="GO" id="GO:0005886">
    <property type="term" value="C:plasma membrane"/>
    <property type="evidence" value="ECO:0007669"/>
    <property type="project" value="UniProtKB-SubCell"/>
</dbReference>
<feature type="transmembrane region" description="Helical" evidence="9">
    <location>
        <begin position="238"/>
        <end position="257"/>
    </location>
</feature>
<keyword evidence="4 9" id="KW-0812">Transmembrane</keyword>
<dbReference type="EMBL" id="VCQU01000002">
    <property type="protein sequence ID" value="NMN94867.1"/>
    <property type="molecule type" value="Genomic_DNA"/>
</dbReference>